<evidence type="ECO:0000313" key="6">
    <source>
        <dbReference type="Proteomes" id="UP000070422"/>
    </source>
</evidence>
<organism evidence="5 6">
    <name type="scientific">Aerococcus christensenii</name>
    <dbReference type="NCBI Taxonomy" id="87541"/>
    <lineage>
        <taxon>Bacteria</taxon>
        <taxon>Bacillati</taxon>
        <taxon>Bacillota</taxon>
        <taxon>Bacilli</taxon>
        <taxon>Lactobacillales</taxon>
        <taxon>Aerococcaceae</taxon>
        <taxon>Aerococcus</taxon>
    </lineage>
</organism>
<comment type="similarity">
    <text evidence="1">Belongs to the SMC family. SbcC subfamily.</text>
</comment>
<sequence>MRLASLELNAFGSYRQKTILRFDRVSSYGLFMISGDTGAGKTTIFDALIYGLYGVASGSSREVRELKSRYATDQDLAYVRVTFMQGTHQYEIYRQPSQQGPSAVKGRSKKYPSEIIEVMCDGQLIKGKNKELNQKIEKILGLSKDQFTQIVLLPQGEFKTLLEASSREKEALFRKIFHTEKLNVFQGNLKEDYNSIKQDLTALQKQMTLVSDHLKTILQESSSQGKVGENLETLFDQATTSLGQEQEKKEKLQATLDDLLQTCNYKEKCLQILEEASKIQSDSLTLDEKKEWYQEENRRYQIYQNTQALYQRLREKERVEKEEEGLQADLQKWKQRQERHEVAQAEQRKDKQAWGDRLESLSQLEQEEKRWQEDLRQWEAYHDESLEVGKLDQLLQGDEEEATKLQETLAVYQQQMKNWDQSLQQLEEQEQLSRTLPLSLQEARSTCQTLDEELQAYYEAITDQKKYQKSLELFQQKEVNFKQEAQKYVRLKQIYQRNLAGIMAEDLTEGEPCQVCGSRTHPRPAQLVEETVRAENVDQAERRMKEAQVAYQEQAEVLQRLKGRVESKSFSKSEEEIKKDQEQAWKAVENIEEKIQQAQKGVQERKKLEAAYQRLQEEAKTCQQRYERLQGQSQARREEKDRKYAHLMTLKKKLSGEGRQSLQDKLLQIQTQKKLYLDKKEALQNKDHTLAKEEVVLKAQKDYLDQALSFNRDTQLSFAQDISKGLKKVKLQEEEVKALHELTEDWAAVERGLSAYSHQVYELEQRQKINQKSLQDYHVQGTLATYQEELGQDRKKVSQLKGQVDQAEHFIIRLEEALKQFHHLQATYHGQEKAYGQLKTLSEVANGELNQSQRISFERYFLGVYFDRILERANRHFYRMTSGQYLFRRADEKIGGNQAKGLNLNVYDAYSASERSVHSLSGGESFQAALSLALGLSDIIQEQAGVVEVGMLFIDEGFGTLDQENLQKAMDTLVDLHQQSGRLIGLISHREELKQELPVQLQVRMTPQGSCCRWVGLDS</sequence>
<evidence type="ECO:0000256" key="4">
    <source>
        <dbReference type="SAM" id="Coils"/>
    </source>
</evidence>
<feature type="coiled-coil region" evidence="4">
    <location>
        <begin position="303"/>
        <end position="336"/>
    </location>
</feature>
<evidence type="ECO:0000256" key="3">
    <source>
        <dbReference type="ARBA" id="ARBA00013368"/>
    </source>
</evidence>
<dbReference type="PATRIC" id="fig|87541.4.peg.321"/>
<dbReference type="InterPro" id="IPR027417">
    <property type="entry name" value="P-loop_NTPase"/>
</dbReference>
<dbReference type="RefSeq" id="WP_060936439.1">
    <property type="nucleotide sequence ID" value="NZ_JASOZP010000001.1"/>
</dbReference>
<comment type="caution">
    <text evidence="5">The sequence shown here is derived from an EMBL/GenBank/DDBJ whole genome shotgun (WGS) entry which is preliminary data.</text>
</comment>
<evidence type="ECO:0000256" key="2">
    <source>
        <dbReference type="ARBA" id="ARBA00011322"/>
    </source>
</evidence>
<dbReference type="STRING" id="87541.AWM71_02620"/>
<evidence type="ECO:0000256" key="1">
    <source>
        <dbReference type="ARBA" id="ARBA00006930"/>
    </source>
</evidence>
<dbReference type="AlphaFoldDB" id="A0A133Y3R8"/>
<feature type="coiled-coil region" evidence="4">
    <location>
        <begin position="588"/>
        <end position="632"/>
    </location>
</feature>
<dbReference type="Pfam" id="PF13558">
    <property type="entry name" value="SbcC_Walker_B"/>
    <property type="match status" value="1"/>
</dbReference>
<dbReference type="PANTHER" id="PTHR32114:SF2">
    <property type="entry name" value="ABC TRANSPORTER ABCH.3"/>
    <property type="match status" value="1"/>
</dbReference>
<keyword evidence="5" id="KW-0269">Exonuclease</keyword>
<dbReference type="PANTHER" id="PTHR32114">
    <property type="entry name" value="ABC TRANSPORTER ABCH.3"/>
    <property type="match status" value="1"/>
</dbReference>
<keyword evidence="4" id="KW-0175">Coiled coil</keyword>
<gene>
    <name evidence="5" type="ORF">HMPREF3187_00321</name>
</gene>
<name>A0A133Y3R8_9LACT</name>
<accession>A0A133Y3R8</accession>
<dbReference type="SUPFAM" id="SSF52540">
    <property type="entry name" value="P-loop containing nucleoside triphosphate hydrolases"/>
    <property type="match status" value="1"/>
</dbReference>
<keyword evidence="5" id="KW-0378">Hydrolase</keyword>
<comment type="subunit">
    <text evidence="2">Heterodimer of SbcC and SbcD.</text>
</comment>
<dbReference type="EMBL" id="LSCQ01000018">
    <property type="protein sequence ID" value="KXB37844.1"/>
    <property type="molecule type" value="Genomic_DNA"/>
</dbReference>
<keyword evidence="5" id="KW-0540">Nuclease</keyword>
<dbReference type="Proteomes" id="UP000070422">
    <property type="component" value="Unassembled WGS sequence"/>
</dbReference>
<protein>
    <recommendedName>
        <fullName evidence="3">Nuclease SbcCD subunit C</fullName>
    </recommendedName>
</protein>
<feature type="coiled-coil region" evidence="4">
    <location>
        <begin position="537"/>
        <end position="564"/>
    </location>
</feature>
<dbReference type="GO" id="GO:0004527">
    <property type="term" value="F:exonuclease activity"/>
    <property type="evidence" value="ECO:0007669"/>
    <property type="project" value="UniProtKB-KW"/>
</dbReference>
<dbReference type="Gene3D" id="3.40.50.300">
    <property type="entry name" value="P-loop containing nucleotide triphosphate hydrolases"/>
    <property type="match status" value="2"/>
</dbReference>
<dbReference type="OrthoDB" id="9795626at2"/>
<reference evidence="5 6" key="1">
    <citation type="submission" date="2016-01" db="EMBL/GenBank/DDBJ databases">
        <authorList>
            <person name="Oliw E.H."/>
        </authorList>
    </citation>
    <scope>NUCLEOTIDE SEQUENCE [LARGE SCALE GENOMIC DNA]</scope>
    <source>
        <strain evidence="5 6">KA00635</strain>
    </source>
</reference>
<feature type="coiled-coil region" evidence="4">
    <location>
        <begin position="361"/>
        <end position="460"/>
    </location>
</feature>
<proteinExistence type="inferred from homology"/>
<evidence type="ECO:0000313" key="5">
    <source>
        <dbReference type="EMBL" id="KXB37844.1"/>
    </source>
</evidence>